<proteinExistence type="predicted"/>
<comment type="caution">
    <text evidence="2">The sequence shown here is derived from an EMBL/GenBank/DDBJ whole genome shotgun (WGS) entry which is preliminary data.</text>
</comment>
<evidence type="ECO:0000313" key="3">
    <source>
        <dbReference type="Proteomes" id="UP000824120"/>
    </source>
</evidence>
<evidence type="ECO:0000256" key="1">
    <source>
        <dbReference type="SAM" id="MobiDB-lite"/>
    </source>
</evidence>
<name>A0A9J6B892_SOLCO</name>
<keyword evidence="3" id="KW-1185">Reference proteome</keyword>
<gene>
    <name evidence="2" type="ORF">H5410_004645</name>
</gene>
<dbReference type="EMBL" id="JACXVP010000001">
    <property type="protein sequence ID" value="KAG5632928.1"/>
    <property type="molecule type" value="Genomic_DNA"/>
</dbReference>
<sequence length="69" mass="7727">MTNETITNSESTPATLETRSSSGIKIDINHVFYLHSSNSPRMSLDENQKETYMSPLNPVDSSSFMVIMI</sequence>
<dbReference type="Proteomes" id="UP000824120">
    <property type="component" value="Chromosome 1"/>
</dbReference>
<reference evidence="2 3" key="1">
    <citation type="submission" date="2020-09" db="EMBL/GenBank/DDBJ databases">
        <title>De no assembly of potato wild relative species, Solanum commersonii.</title>
        <authorList>
            <person name="Cho K."/>
        </authorList>
    </citation>
    <scope>NUCLEOTIDE SEQUENCE [LARGE SCALE GENOMIC DNA]</scope>
    <source>
        <strain evidence="2">LZ3.2</strain>
        <tissue evidence="2">Leaf</tissue>
    </source>
</reference>
<accession>A0A9J6B892</accession>
<evidence type="ECO:0000313" key="2">
    <source>
        <dbReference type="EMBL" id="KAG5632928.1"/>
    </source>
</evidence>
<protein>
    <submittedName>
        <fullName evidence="2">Uncharacterized protein</fullName>
    </submittedName>
</protein>
<organism evidence="2 3">
    <name type="scientific">Solanum commersonii</name>
    <name type="common">Commerson's wild potato</name>
    <name type="synonym">Commerson's nightshade</name>
    <dbReference type="NCBI Taxonomy" id="4109"/>
    <lineage>
        <taxon>Eukaryota</taxon>
        <taxon>Viridiplantae</taxon>
        <taxon>Streptophyta</taxon>
        <taxon>Embryophyta</taxon>
        <taxon>Tracheophyta</taxon>
        <taxon>Spermatophyta</taxon>
        <taxon>Magnoliopsida</taxon>
        <taxon>eudicotyledons</taxon>
        <taxon>Gunneridae</taxon>
        <taxon>Pentapetalae</taxon>
        <taxon>asterids</taxon>
        <taxon>lamiids</taxon>
        <taxon>Solanales</taxon>
        <taxon>Solanaceae</taxon>
        <taxon>Solanoideae</taxon>
        <taxon>Solaneae</taxon>
        <taxon>Solanum</taxon>
    </lineage>
</organism>
<dbReference type="AlphaFoldDB" id="A0A9J6B892"/>
<feature type="region of interest" description="Disordered" evidence="1">
    <location>
        <begin position="1"/>
        <end position="20"/>
    </location>
</feature>